<name>A0A0P8A959_9EURY</name>
<protein>
    <recommendedName>
        <fullName evidence="3">PepSY domain-containing protein</fullName>
    </recommendedName>
</protein>
<dbReference type="EMBL" id="LKCM01000173">
    <property type="protein sequence ID" value="KPQ43156.1"/>
    <property type="molecule type" value="Genomic_DNA"/>
</dbReference>
<dbReference type="Proteomes" id="UP000050360">
    <property type="component" value="Unassembled WGS sequence"/>
</dbReference>
<organism evidence="1 2">
    <name type="scientific">Candidatus Methanoperedens nitratireducens</name>
    <dbReference type="NCBI Taxonomy" id="1392998"/>
    <lineage>
        <taxon>Archaea</taxon>
        <taxon>Methanobacteriati</taxon>
        <taxon>Methanobacteriota</taxon>
        <taxon>Stenosarchaea group</taxon>
        <taxon>Methanomicrobia</taxon>
        <taxon>Methanosarcinales</taxon>
        <taxon>ANME-2 cluster</taxon>
        <taxon>Candidatus Methanoperedentaceae</taxon>
        <taxon>Candidatus Methanoperedens</taxon>
    </lineage>
</organism>
<sequence length="73" mass="8478">MDARDAGIIARKYFLDSSGNAYFLFETNKVEKEKGIWKVDCQIKSMLGDEKWKSYIIYINDDDGAILDITKYD</sequence>
<reference evidence="1 2" key="1">
    <citation type="submission" date="2015-09" db="EMBL/GenBank/DDBJ databases">
        <title>A metagenomics-based metabolic model of nitrate-dependent anaerobic oxidation of methane by Methanoperedens-like archaea.</title>
        <authorList>
            <person name="Arshad A."/>
            <person name="Speth D.R."/>
            <person name="De Graaf R.M."/>
            <person name="Op Den Camp H.J."/>
            <person name="Jetten M.S."/>
            <person name="Welte C.U."/>
        </authorList>
    </citation>
    <scope>NUCLEOTIDE SEQUENCE [LARGE SCALE GENOMIC DNA]</scope>
</reference>
<evidence type="ECO:0000313" key="1">
    <source>
        <dbReference type="EMBL" id="KPQ43156.1"/>
    </source>
</evidence>
<proteinExistence type="predicted"/>
<comment type="caution">
    <text evidence="1">The sequence shown here is derived from an EMBL/GenBank/DDBJ whole genome shotgun (WGS) entry which is preliminary data.</text>
</comment>
<dbReference type="AlphaFoldDB" id="A0A0P8A959"/>
<accession>A0A0P8A959</accession>
<gene>
    <name evidence="1" type="ORF">MPEBLZ_02270</name>
</gene>
<evidence type="ECO:0008006" key="3">
    <source>
        <dbReference type="Google" id="ProtNLM"/>
    </source>
</evidence>
<evidence type="ECO:0000313" key="2">
    <source>
        <dbReference type="Proteomes" id="UP000050360"/>
    </source>
</evidence>